<keyword evidence="2" id="KW-0378">Hydrolase</keyword>
<feature type="domain" description="PNPLA" evidence="3">
    <location>
        <begin position="6"/>
        <end position="206"/>
    </location>
</feature>
<dbReference type="InterPro" id="IPR002641">
    <property type="entry name" value="PNPLA_dom"/>
</dbReference>
<keyword evidence="5" id="KW-1185">Reference proteome</keyword>
<evidence type="ECO:0000256" key="1">
    <source>
        <dbReference type="ARBA" id="ARBA00023098"/>
    </source>
</evidence>
<gene>
    <name evidence="4" type="ORF">NONO_c47500</name>
</gene>
<proteinExistence type="predicted"/>
<dbReference type="RefSeq" id="WP_025350932.1">
    <property type="nucleotide sequence ID" value="NZ_CP006850.1"/>
</dbReference>
<evidence type="ECO:0000256" key="2">
    <source>
        <dbReference type="PROSITE-ProRule" id="PRU01161"/>
    </source>
</evidence>
<dbReference type="HOGENOM" id="CLU_055284_0_0_11"/>
<organism evidence="4 5">
    <name type="scientific">Nocardia nova SH22a</name>
    <dbReference type="NCBI Taxonomy" id="1415166"/>
    <lineage>
        <taxon>Bacteria</taxon>
        <taxon>Bacillati</taxon>
        <taxon>Actinomycetota</taxon>
        <taxon>Actinomycetes</taxon>
        <taxon>Mycobacteriales</taxon>
        <taxon>Nocardiaceae</taxon>
        <taxon>Nocardia</taxon>
    </lineage>
</organism>
<comment type="caution">
    <text evidence="2">Lacks conserved residue(s) required for the propagation of feature annotation.</text>
</comment>
<dbReference type="PROSITE" id="PS51635">
    <property type="entry name" value="PNPLA"/>
    <property type="match status" value="1"/>
</dbReference>
<evidence type="ECO:0000313" key="4">
    <source>
        <dbReference type="EMBL" id="AHH19534.1"/>
    </source>
</evidence>
<reference evidence="4 5" key="1">
    <citation type="journal article" date="2014" name="Appl. Environ. Microbiol.">
        <title>Insights into the Microbial Degradation of Rubber and Gutta-Percha by Analysis of the Complete Genome of Nocardia nova SH22a.</title>
        <authorList>
            <person name="Luo Q."/>
            <person name="Hiessl S."/>
            <person name="Poehlein A."/>
            <person name="Daniel R."/>
            <person name="Steinbuchel A."/>
        </authorList>
    </citation>
    <scope>NUCLEOTIDE SEQUENCE [LARGE SCALE GENOMIC DNA]</scope>
    <source>
        <strain evidence="4">SH22a</strain>
    </source>
</reference>
<dbReference type="InterPro" id="IPR016035">
    <property type="entry name" value="Acyl_Trfase/lysoPLipase"/>
</dbReference>
<dbReference type="AlphaFoldDB" id="W5TK46"/>
<dbReference type="Proteomes" id="UP000019150">
    <property type="component" value="Chromosome"/>
</dbReference>
<evidence type="ECO:0000259" key="3">
    <source>
        <dbReference type="PROSITE" id="PS51635"/>
    </source>
</evidence>
<dbReference type="eggNOG" id="COG1752">
    <property type="taxonomic scope" value="Bacteria"/>
</dbReference>
<keyword evidence="1 2" id="KW-0443">Lipid metabolism</keyword>
<dbReference type="GO" id="GO:0016042">
    <property type="term" value="P:lipid catabolic process"/>
    <property type="evidence" value="ECO:0007669"/>
    <property type="project" value="UniProtKB-UniRule"/>
</dbReference>
<dbReference type="SUPFAM" id="SSF52151">
    <property type="entry name" value="FabD/lysophospholipase-like"/>
    <property type="match status" value="1"/>
</dbReference>
<keyword evidence="2" id="KW-0442">Lipid degradation</keyword>
<dbReference type="Pfam" id="PF01734">
    <property type="entry name" value="Patatin"/>
    <property type="match status" value="1"/>
</dbReference>
<feature type="active site" description="Proton acceptor" evidence="2">
    <location>
        <position position="193"/>
    </location>
</feature>
<sequence>MTSRALVIGCGGTIGAAWIVAALRALSEQLNWDPRTADLLQGTSAGAELVTLLASGVSVEELVRMQQGIADDRRLRDHHDAAPASLPPLPSPRPLNPGLLCTQRGLAAMAGIAPIGRGDASWLARLAEGYTGGRPWLDHPAARMIAVDVGSGQRVAFDSPGAPAVSPAVALQASWAVPGWMPPVTAQGRTYIDGGAASTASLDLLADNGFDEIYLIAPMASPDRARIPGIAGILEDRFLRRPMTDILTREIDTVRARGTEVVAICPRVRDLANLPANFMNRGERHRAFAASMDSAGDTVAAALAAVRDRALSGAEGTR</sequence>
<evidence type="ECO:0000313" key="5">
    <source>
        <dbReference type="Proteomes" id="UP000019150"/>
    </source>
</evidence>
<dbReference type="Gene3D" id="3.40.1090.10">
    <property type="entry name" value="Cytosolic phospholipase A2 catalytic domain"/>
    <property type="match status" value="2"/>
</dbReference>
<dbReference type="EMBL" id="CP006850">
    <property type="protein sequence ID" value="AHH19534.1"/>
    <property type="molecule type" value="Genomic_DNA"/>
</dbReference>
<dbReference type="PATRIC" id="fig|1415166.3.peg.4890"/>
<dbReference type="OrthoDB" id="2339873at2"/>
<protein>
    <submittedName>
        <fullName evidence="4">Patatin-like protein</fullName>
    </submittedName>
</protein>
<feature type="active site" description="Nucleophile" evidence="2">
    <location>
        <position position="44"/>
    </location>
</feature>
<dbReference type="GO" id="GO:0016787">
    <property type="term" value="F:hydrolase activity"/>
    <property type="evidence" value="ECO:0007669"/>
    <property type="project" value="UniProtKB-UniRule"/>
</dbReference>
<feature type="short sequence motif" description="GXSXG" evidence="2">
    <location>
        <begin position="42"/>
        <end position="46"/>
    </location>
</feature>
<accession>W5TK46</accession>
<dbReference type="KEGG" id="nno:NONO_c47500"/>
<feature type="short sequence motif" description="DGA/G" evidence="2">
    <location>
        <begin position="193"/>
        <end position="195"/>
    </location>
</feature>
<name>W5TK46_9NOCA</name>
<dbReference type="STRING" id="1415166.NONO_c47500"/>